<comment type="similarity">
    <text evidence="1 5">Belongs to the FliD family.</text>
</comment>
<dbReference type="AlphaFoldDB" id="A0A844Y8T0"/>
<dbReference type="InterPro" id="IPR010809">
    <property type="entry name" value="FliD_C"/>
</dbReference>
<keyword evidence="4 5" id="KW-0975">Bacterial flagellum</keyword>
<dbReference type="Pfam" id="PF07195">
    <property type="entry name" value="FliD_C"/>
    <property type="match status" value="1"/>
</dbReference>
<accession>A0A844Y8T0</accession>
<dbReference type="GO" id="GO:0007155">
    <property type="term" value="P:cell adhesion"/>
    <property type="evidence" value="ECO:0007669"/>
    <property type="project" value="InterPro"/>
</dbReference>
<dbReference type="GO" id="GO:0005576">
    <property type="term" value="C:extracellular region"/>
    <property type="evidence" value="ECO:0007669"/>
    <property type="project" value="UniProtKB-SubCell"/>
</dbReference>
<keyword evidence="8" id="KW-0282">Flagellum</keyword>
<dbReference type="GO" id="GO:0009421">
    <property type="term" value="C:bacterial-type flagellum filament cap"/>
    <property type="evidence" value="ECO:0007669"/>
    <property type="project" value="InterPro"/>
</dbReference>
<dbReference type="Pfam" id="PF02465">
    <property type="entry name" value="FliD_N"/>
    <property type="match status" value="1"/>
</dbReference>
<dbReference type="PANTHER" id="PTHR30288:SF0">
    <property type="entry name" value="FLAGELLAR HOOK-ASSOCIATED PROTEIN 2"/>
    <property type="match status" value="1"/>
</dbReference>
<feature type="coiled-coil region" evidence="5">
    <location>
        <begin position="411"/>
        <end position="438"/>
    </location>
</feature>
<keyword evidence="3 5" id="KW-0175">Coiled coil</keyword>
<dbReference type="InterPro" id="IPR040026">
    <property type="entry name" value="FliD"/>
</dbReference>
<evidence type="ECO:0000313" key="8">
    <source>
        <dbReference type="EMBL" id="MXO54236.1"/>
    </source>
</evidence>
<comment type="function">
    <text evidence="5">Required for morphogenesis and for the elongation of the flagellar filament by facilitating polymerization of the flagellin monomers at the tip of growing filament. Forms a capping structure, which prevents flagellin subunits (transported through the central channel of the flagellum) from leaking out without polymerization at the distal end.</text>
</comment>
<comment type="subunit">
    <text evidence="2 5">Homopentamer.</text>
</comment>
<name>A0A844Y8T0_9SPHN</name>
<keyword evidence="9" id="KW-1185">Reference proteome</keyword>
<evidence type="ECO:0000259" key="6">
    <source>
        <dbReference type="Pfam" id="PF02465"/>
    </source>
</evidence>
<dbReference type="InterPro" id="IPR003481">
    <property type="entry name" value="FliD_N"/>
</dbReference>
<protein>
    <recommendedName>
        <fullName evidence="5">Flagellar hook-associated protein 2</fullName>
        <shortName evidence="5">HAP2</shortName>
    </recommendedName>
    <alternativeName>
        <fullName evidence="5">Flagellar cap protein</fullName>
    </alternativeName>
</protein>
<dbReference type="PANTHER" id="PTHR30288">
    <property type="entry name" value="FLAGELLAR CAP/ASSEMBLY PROTEIN FLID"/>
    <property type="match status" value="1"/>
</dbReference>
<comment type="subcellular location">
    <subcellularLocation>
        <location evidence="5">Secreted</location>
    </subcellularLocation>
    <subcellularLocation>
        <location evidence="5">Bacterial flagellum</location>
    </subcellularLocation>
</comment>
<sequence length="472" mass="48553">MNVSASNIANSLGIGSGIDMTGLASQLAEAQFAGRNARLTQKSETLERQISLAGSIRSSLSQFASALGDRLRTGDLAPTPSITNSAVAKVSAPVGSQGKGIYSLEVTQLAKTQTMTTPTYDSSTASVGAGTMTIRFGATTNAGFTEDTARTPLELTFAPGATLAEVAGAINSQNAGLSAYVAQTDAGAQLVIKGAEGEKNGFVIDVAEDSAEPGLSSLAWRPGSDPARLVQASADAKYTLDGIARTSASNTIASAAPGLSLELTATNVGAPATVTFSNSKPALISVMQDITGALNEIVGSLREAVDPKSGDLARDTGARGLSRTLSGLGTIEIMPNAPAGSPRTLAELGLSIGRDGSFTLDTKRLTEVIERDAAGVSAMFTTGINGVFSTIDRIARANTTSTDPGSLGGSIARYQSQAKTVDRDLEKLTEQMETLRSTMVARFAKVDSKVAASQSTLSFLQSQIDVWNAQKD</sequence>
<feature type="domain" description="Flagellar hook-associated protein 2 N-terminal" evidence="6">
    <location>
        <begin position="16"/>
        <end position="113"/>
    </location>
</feature>
<evidence type="ECO:0000256" key="5">
    <source>
        <dbReference type="RuleBase" id="RU362066"/>
    </source>
</evidence>
<evidence type="ECO:0000256" key="2">
    <source>
        <dbReference type="ARBA" id="ARBA00011255"/>
    </source>
</evidence>
<keyword evidence="8" id="KW-0966">Cell projection</keyword>
<dbReference type="RefSeq" id="WP_160660998.1">
    <property type="nucleotide sequence ID" value="NZ_BAABDV010000001.1"/>
</dbReference>
<evidence type="ECO:0000313" key="9">
    <source>
        <dbReference type="Proteomes" id="UP000430272"/>
    </source>
</evidence>
<dbReference type="Proteomes" id="UP000430272">
    <property type="component" value="Unassembled WGS sequence"/>
</dbReference>
<keyword evidence="5" id="KW-0964">Secreted</keyword>
<feature type="domain" description="Flagellar hook-associated protein 2 C-terminal" evidence="7">
    <location>
        <begin position="234"/>
        <end position="451"/>
    </location>
</feature>
<gene>
    <name evidence="8" type="primary">fliD</name>
    <name evidence="8" type="ORF">GRI47_09480</name>
</gene>
<dbReference type="EMBL" id="WTYD01000001">
    <property type="protein sequence ID" value="MXO54236.1"/>
    <property type="molecule type" value="Genomic_DNA"/>
</dbReference>
<evidence type="ECO:0000256" key="3">
    <source>
        <dbReference type="ARBA" id="ARBA00023054"/>
    </source>
</evidence>
<dbReference type="GO" id="GO:0071973">
    <property type="term" value="P:bacterial-type flagellum-dependent cell motility"/>
    <property type="evidence" value="ECO:0007669"/>
    <property type="project" value="TreeGrafter"/>
</dbReference>
<comment type="caution">
    <text evidence="8">The sequence shown here is derived from an EMBL/GenBank/DDBJ whole genome shotgun (WGS) entry which is preliminary data.</text>
</comment>
<keyword evidence="8" id="KW-0969">Cilium</keyword>
<evidence type="ECO:0000256" key="1">
    <source>
        <dbReference type="ARBA" id="ARBA00009764"/>
    </source>
</evidence>
<reference evidence="8 9" key="1">
    <citation type="submission" date="2019-12" db="EMBL/GenBank/DDBJ databases">
        <title>Genomic-based taxomic classification of the family Erythrobacteraceae.</title>
        <authorList>
            <person name="Xu L."/>
        </authorList>
    </citation>
    <scope>NUCLEOTIDE SEQUENCE [LARGE SCALE GENOMIC DNA]</scope>
    <source>
        <strain evidence="8 9">JCM 17468</strain>
    </source>
</reference>
<evidence type="ECO:0000256" key="4">
    <source>
        <dbReference type="ARBA" id="ARBA00023143"/>
    </source>
</evidence>
<organism evidence="8 9">
    <name type="scientific">Qipengyuania pelagi</name>
    <dbReference type="NCBI Taxonomy" id="994320"/>
    <lineage>
        <taxon>Bacteria</taxon>
        <taxon>Pseudomonadati</taxon>
        <taxon>Pseudomonadota</taxon>
        <taxon>Alphaproteobacteria</taxon>
        <taxon>Sphingomonadales</taxon>
        <taxon>Erythrobacteraceae</taxon>
        <taxon>Qipengyuania</taxon>
    </lineage>
</organism>
<evidence type="ECO:0000259" key="7">
    <source>
        <dbReference type="Pfam" id="PF07195"/>
    </source>
</evidence>
<proteinExistence type="inferred from homology"/>
<dbReference type="OrthoDB" id="7388356at2"/>
<dbReference type="GO" id="GO:0009424">
    <property type="term" value="C:bacterial-type flagellum hook"/>
    <property type="evidence" value="ECO:0007669"/>
    <property type="project" value="UniProtKB-UniRule"/>
</dbReference>